<dbReference type="Gene3D" id="3.30.950.10">
    <property type="entry name" value="Methyltransferase, Cobalt-precorrin-4 Transmethylase, Domain 2"/>
    <property type="match status" value="1"/>
</dbReference>
<dbReference type="Proteomes" id="UP000220840">
    <property type="component" value="Unassembled WGS sequence"/>
</dbReference>
<evidence type="ECO:0000256" key="7">
    <source>
        <dbReference type="RuleBase" id="RU003960"/>
    </source>
</evidence>
<dbReference type="Proteomes" id="UP001189143">
    <property type="component" value="Unassembled WGS sequence"/>
</dbReference>
<keyword evidence="3" id="KW-0169">Cobalamin biosynthesis</keyword>
<protein>
    <submittedName>
        <fullName evidence="9 11">Precorrin-4 C(11)-methyltransferase</fullName>
        <ecNumber evidence="9">2.1.1.271</ecNumber>
    </submittedName>
</protein>
<evidence type="ECO:0000256" key="1">
    <source>
        <dbReference type="ARBA" id="ARBA00004953"/>
    </source>
</evidence>
<comment type="pathway">
    <text evidence="1">Cofactor biosynthesis; adenosylcobalamin biosynthesis.</text>
</comment>
<accession>A0A2A7MFZ9</accession>
<dbReference type="InterPro" id="IPR014776">
    <property type="entry name" value="4pyrrole_Mease_sub2"/>
</dbReference>
<dbReference type="GO" id="GO:0032259">
    <property type="term" value="P:methylation"/>
    <property type="evidence" value="ECO:0007669"/>
    <property type="project" value="UniProtKB-KW"/>
</dbReference>
<dbReference type="EMBL" id="UWJD01000001">
    <property type="protein sequence ID" value="VCT83872.1"/>
    <property type="molecule type" value="Genomic_DNA"/>
</dbReference>
<keyword evidence="4 7" id="KW-0489">Methyltransferase</keyword>
<evidence type="ECO:0000256" key="2">
    <source>
        <dbReference type="ARBA" id="ARBA00005879"/>
    </source>
</evidence>
<sequence length="255" mass="28319">MIYFIGAGPGAADLITVRGRDLLERADVVIYAGSLVSKDHLEYCRPDAQIYNSAHMTLEDVMEIMTMEERMGKLVVRLHTGDPSIYGAIREQMVELDRVSIPYEVVPGVSSFTGAAAAINREFTLPGVTQTVILTRVEGRTPVPKTEDLEILASVGASMAIFLSISMIDKVVDKLKKGYKRNDVPIAVVERATWPDERIIIGTLENIADKVKEANITKCAQILVGDFIDSDFEKSLLYDKSFSHMFREGQKDMND</sequence>
<dbReference type="Proteomes" id="UP000789738">
    <property type="component" value="Unassembled WGS sequence"/>
</dbReference>
<evidence type="ECO:0000313" key="10">
    <source>
        <dbReference type="EMBL" id="CAI3691528.1"/>
    </source>
</evidence>
<dbReference type="GO" id="GO:0046026">
    <property type="term" value="F:precorrin-4 C11-methyltransferase activity"/>
    <property type="evidence" value="ECO:0007669"/>
    <property type="project" value="InterPro"/>
</dbReference>
<comment type="similarity">
    <text evidence="2 7">Belongs to the precorrin methyltransferase family.</text>
</comment>
<dbReference type="EMBL" id="PDCJ01000001">
    <property type="protein sequence ID" value="PEG30477.1"/>
    <property type="molecule type" value="Genomic_DNA"/>
</dbReference>
<dbReference type="SUPFAM" id="SSF53790">
    <property type="entry name" value="Tetrapyrrole methylase"/>
    <property type="match status" value="1"/>
</dbReference>
<keyword evidence="13" id="KW-1185">Reference proteome</keyword>
<evidence type="ECO:0000256" key="5">
    <source>
        <dbReference type="ARBA" id="ARBA00022679"/>
    </source>
</evidence>
<reference evidence="10" key="4">
    <citation type="submission" date="2022-10" db="EMBL/GenBank/DDBJ databases">
        <authorList>
            <person name="Aires J."/>
            <person name="Mesa V."/>
        </authorList>
    </citation>
    <scope>NUCLEOTIDE SEQUENCE</scope>
    <source>
        <strain evidence="10">Clostridium neonatale JD116</strain>
    </source>
</reference>
<evidence type="ECO:0000313" key="12">
    <source>
        <dbReference type="EMBL" id="VCT83872.1"/>
    </source>
</evidence>
<dbReference type="Pfam" id="PF00590">
    <property type="entry name" value="TP_methylase"/>
    <property type="match status" value="1"/>
</dbReference>
<dbReference type="InterPro" id="IPR003043">
    <property type="entry name" value="Uropor_MeTrfase_CS"/>
</dbReference>
<dbReference type="PROSITE" id="PS00840">
    <property type="entry name" value="SUMT_2"/>
    <property type="match status" value="1"/>
</dbReference>
<reference evidence="12 14" key="2">
    <citation type="submission" date="2018-06" db="EMBL/GenBank/DDBJ databases">
        <authorList>
            <consortium name="IHU Genomes"/>
        </authorList>
    </citation>
    <scope>NUCLEOTIDE SEQUENCE [LARGE SCALE GENOMIC DNA]</scope>
    <source>
        <strain evidence="12 14">NEC25</strain>
    </source>
</reference>
<dbReference type="OrthoDB" id="9815856at2"/>
<dbReference type="InterPro" id="IPR000878">
    <property type="entry name" value="4pyrrol_Mease"/>
</dbReference>
<keyword evidence="5 7" id="KW-0808">Transferase</keyword>
<dbReference type="GeneID" id="68876819"/>
<dbReference type="InterPro" id="IPR050161">
    <property type="entry name" value="Siro_Cobalamin_biosynth"/>
</dbReference>
<dbReference type="PROSITE" id="PS00839">
    <property type="entry name" value="SUMT_1"/>
    <property type="match status" value="1"/>
</dbReference>
<evidence type="ECO:0000313" key="13">
    <source>
        <dbReference type="Proteomes" id="UP000220840"/>
    </source>
</evidence>
<dbReference type="NCBIfam" id="TIGR01465">
    <property type="entry name" value="cobM_cbiF"/>
    <property type="match status" value="1"/>
</dbReference>
<dbReference type="RefSeq" id="WP_058294651.1">
    <property type="nucleotide sequence ID" value="NZ_CAKJVD010000032.1"/>
</dbReference>
<dbReference type="InterPro" id="IPR006362">
    <property type="entry name" value="Cbl_synth_CobM/CibF"/>
</dbReference>
<dbReference type="EMBL" id="CAKJVE010000004">
    <property type="protein sequence ID" value="CAG9709228.1"/>
    <property type="molecule type" value="Genomic_DNA"/>
</dbReference>
<feature type="domain" description="Tetrapyrrole methylase" evidence="8">
    <location>
        <begin position="1"/>
        <end position="207"/>
    </location>
</feature>
<dbReference type="GO" id="GO:0009236">
    <property type="term" value="P:cobalamin biosynthetic process"/>
    <property type="evidence" value="ECO:0007669"/>
    <property type="project" value="UniProtKB-UniPathway"/>
</dbReference>
<dbReference type="Gene3D" id="3.40.1010.10">
    <property type="entry name" value="Cobalt-precorrin-4 Transmethylase, Domain 1"/>
    <property type="match status" value="1"/>
</dbReference>
<dbReference type="UniPathway" id="UPA00148"/>
<dbReference type="AlphaFoldDB" id="A0A2A7MFZ9"/>
<evidence type="ECO:0000256" key="4">
    <source>
        <dbReference type="ARBA" id="ARBA00022603"/>
    </source>
</evidence>
<reference evidence="9" key="3">
    <citation type="submission" date="2021-10" db="EMBL/GenBank/DDBJ databases">
        <authorList>
            <person name="Mesa V."/>
        </authorList>
    </citation>
    <scope>NUCLEOTIDE SEQUENCE</scope>
    <source>
        <strain evidence="9">CC3_PB</strain>
    </source>
</reference>
<dbReference type="PANTHER" id="PTHR45790:SF4">
    <property type="entry name" value="COBALT-PRECORRIN-4 C(11)-METHYLTRANSFERASE"/>
    <property type="match status" value="1"/>
</dbReference>
<reference evidence="11 13" key="1">
    <citation type="submission" date="2017-10" db="EMBL/GenBank/DDBJ databases">
        <title>Effective Description of Clostridium neonatale sp. nov. linked to necrotizing enterocolitis in neonates and a clarification of species assignable to the genus Clostridium (Prazmowski 1880) emend. Lawson and Rainey 2016.</title>
        <authorList>
            <person name="Bernard K."/>
            <person name="Burdz T."/>
            <person name="Wiebe D."/>
            <person name="Balcewich B."/>
            <person name="Alfa M."/>
            <person name="Bernier A.-M."/>
        </authorList>
    </citation>
    <scope>NUCLEOTIDE SEQUENCE [LARGE SCALE GENOMIC DNA]</scope>
    <source>
        <strain evidence="11 13">LCDC99A005</strain>
    </source>
</reference>
<evidence type="ECO:0000256" key="3">
    <source>
        <dbReference type="ARBA" id="ARBA00022573"/>
    </source>
</evidence>
<proteinExistence type="inferred from homology"/>
<dbReference type="EC" id="2.1.1.271" evidence="9"/>
<dbReference type="STRING" id="137838.GCA_001458595_01805"/>
<dbReference type="InterPro" id="IPR014777">
    <property type="entry name" value="4pyrrole_Mease_sub1"/>
</dbReference>
<dbReference type="EMBL" id="CAMTCP010000288">
    <property type="protein sequence ID" value="CAI3691528.1"/>
    <property type="molecule type" value="Genomic_DNA"/>
</dbReference>
<dbReference type="CDD" id="cd11641">
    <property type="entry name" value="Precorrin-4_C11-MT"/>
    <property type="match status" value="1"/>
</dbReference>
<evidence type="ECO:0000313" key="9">
    <source>
        <dbReference type="EMBL" id="CAG9709228.1"/>
    </source>
</evidence>
<keyword evidence="6" id="KW-0949">S-adenosyl-L-methionine</keyword>
<dbReference type="Proteomes" id="UP000431451">
    <property type="component" value="Unassembled WGS sequence"/>
</dbReference>
<gene>
    <name evidence="11" type="primary">cobM</name>
    <name evidence="9" type="synonym">cbiF</name>
    <name evidence="10" type="ORF">CNEO2_860005</name>
    <name evidence="9" type="ORF">CNEO_44077</name>
    <name evidence="12" type="ORF">CNEONATNEC25_01470</name>
    <name evidence="11" type="ORF">CQ394_01780</name>
</gene>
<evidence type="ECO:0000313" key="14">
    <source>
        <dbReference type="Proteomes" id="UP000431451"/>
    </source>
</evidence>
<dbReference type="PANTHER" id="PTHR45790">
    <property type="entry name" value="SIROHEME SYNTHASE-RELATED"/>
    <property type="match status" value="1"/>
</dbReference>
<evidence type="ECO:0000313" key="11">
    <source>
        <dbReference type="EMBL" id="PEG30477.1"/>
    </source>
</evidence>
<dbReference type="InterPro" id="IPR035996">
    <property type="entry name" value="4pyrrol_Methylase_sf"/>
</dbReference>
<organism evidence="11 13">
    <name type="scientific">Clostridium neonatale</name>
    <dbReference type="NCBI Taxonomy" id="137838"/>
    <lineage>
        <taxon>Bacteria</taxon>
        <taxon>Bacillati</taxon>
        <taxon>Bacillota</taxon>
        <taxon>Clostridia</taxon>
        <taxon>Eubacteriales</taxon>
        <taxon>Clostridiaceae</taxon>
        <taxon>Clostridium</taxon>
    </lineage>
</organism>
<name>A0A2A7MFZ9_9CLOT</name>
<evidence type="ECO:0000256" key="6">
    <source>
        <dbReference type="ARBA" id="ARBA00022691"/>
    </source>
</evidence>
<evidence type="ECO:0000259" key="8">
    <source>
        <dbReference type="Pfam" id="PF00590"/>
    </source>
</evidence>